<evidence type="ECO:0000256" key="2">
    <source>
        <dbReference type="ARBA" id="ARBA00023239"/>
    </source>
</evidence>
<proteinExistence type="inferred from homology"/>
<evidence type="ECO:0000256" key="4">
    <source>
        <dbReference type="PIRSR" id="PIRSR001365-1"/>
    </source>
</evidence>
<dbReference type="PANTHER" id="PTHR12128:SF66">
    <property type="entry name" value="4-HYDROXY-2-OXOGLUTARATE ALDOLASE, MITOCHONDRIAL"/>
    <property type="match status" value="1"/>
</dbReference>
<dbReference type="EMBL" id="PSSX01000013">
    <property type="protein sequence ID" value="PPI83537.1"/>
    <property type="molecule type" value="Genomic_DNA"/>
</dbReference>
<evidence type="ECO:0000313" key="6">
    <source>
        <dbReference type="EMBL" id="PPI83537.1"/>
    </source>
</evidence>
<name>A0A2S5Z846_9GAMM</name>
<accession>A0A2S5Z846</accession>
<dbReference type="GO" id="GO:0005829">
    <property type="term" value="C:cytosol"/>
    <property type="evidence" value="ECO:0007669"/>
    <property type="project" value="TreeGrafter"/>
</dbReference>
<dbReference type="Gene3D" id="3.20.20.70">
    <property type="entry name" value="Aldolase class I"/>
    <property type="match status" value="1"/>
</dbReference>
<keyword evidence="2 3" id="KW-0456">Lyase</keyword>
<dbReference type="OrthoDB" id="199953at2"/>
<evidence type="ECO:0000256" key="5">
    <source>
        <dbReference type="PIRSR" id="PIRSR001365-2"/>
    </source>
</evidence>
<dbReference type="AlphaFoldDB" id="A0A2S5Z846"/>
<evidence type="ECO:0000256" key="3">
    <source>
        <dbReference type="PIRNR" id="PIRNR001365"/>
    </source>
</evidence>
<organism evidence="6 7">
    <name type="scientific">Marinobacter maroccanus</name>
    <dbReference type="NCBI Taxonomy" id="2055143"/>
    <lineage>
        <taxon>Bacteria</taxon>
        <taxon>Pseudomonadati</taxon>
        <taxon>Pseudomonadota</taxon>
        <taxon>Gammaproteobacteria</taxon>
        <taxon>Pseudomonadales</taxon>
        <taxon>Marinobacteraceae</taxon>
        <taxon>Marinobacter</taxon>
    </lineage>
</organism>
<keyword evidence="7" id="KW-1185">Reference proteome</keyword>
<feature type="binding site" evidence="5">
    <location>
        <position position="44"/>
    </location>
    <ligand>
        <name>pyruvate</name>
        <dbReference type="ChEBI" id="CHEBI:15361"/>
    </ligand>
</feature>
<dbReference type="RefSeq" id="WP_104322529.1">
    <property type="nucleotide sequence ID" value="NZ_PSSX01000013.1"/>
</dbReference>
<dbReference type="PRINTS" id="PR00146">
    <property type="entry name" value="DHPICSNTHASE"/>
</dbReference>
<dbReference type="InterPro" id="IPR002220">
    <property type="entry name" value="DapA-like"/>
</dbReference>
<feature type="active site" description="Proton donor/acceptor" evidence="4">
    <location>
        <position position="131"/>
    </location>
</feature>
<comment type="caution">
    <text evidence="6">The sequence shown here is derived from an EMBL/GenBank/DDBJ whole genome shotgun (WGS) entry which is preliminary data.</text>
</comment>
<comment type="similarity">
    <text evidence="1 3">Belongs to the DapA family.</text>
</comment>
<dbReference type="SUPFAM" id="SSF51569">
    <property type="entry name" value="Aldolase"/>
    <property type="match status" value="1"/>
</dbReference>
<dbReference type="Pfam" id="PF00701">
    <property type="entry name" value="DHDPS"/>
    <property type="match status" value="1"/>
</dbReference>
<protein>
    <submittedName>
        <fullName evidence="6">Dihydrodipicolinate synthase family protein</fullName>
    </submittedName>
</protein>
<gene>
    <name evidence="6" type="ORF">KEHDKFFH_14340</name>
</gene>
<dbReference type="PIRSF" id="PIRSF001365">
    <property type="entry name" value="DHDPS"/>
    <property type="match status" value="1"/>
</dbReference>
<dbReference type="PANTHER" id="PTHR12128">
    <property type="entry name" value="DIHYDRODIPICOLINATE SYNTHASE"/>
    <property type="match status" value="1"/>
</dbReference>
<sequence length="297" mass="31415">MFSGLSAFPLTPMSEQGIDEAAFVRLIEQLVTANVDSIGVLGSTGNYAYLTMDGRARVVRLAIEHAGDVPVMVGIGALRTRDVLTLAEDAEVAGASGVLLAPMSYQKLLPDEVFGLYKTVTHALSVPLCVYDNPGTTQFIFSDELHGQIAHLPNVASIKIPGVPEDPTEARSRVEALRARIPSNVNLGVSGDAFAATGLNAGCDAWYSVIGGVFPATALAITRAAQAGNAQEATRLSKRLQPLWELFNESGGSLRVVAAAAELQGLAEPPCLPLPLKTLDKEGRRRLANLIDELDLS</sequence>
<dbReference type="GO" id="GO:0008840">
    <property type="term" value="F:4-hydroxy-tetrahydrodipicolinate synthase activity"/>
    <property type="evidence" value="ECO:0007669"/>
    <property type="project" value="TreeGrafter"/>
</dbReference>
<dbReference type="Proteomes" id="UP000239917">
    <property type="component" value="Unassembled WGS sequence"/>
</dbReference>
<dbReference type="CDD" id="cd00408">
    <property type="entry name" value="DHDPS-like"/>
    <property type="match status" value="1"/>
</dbReference>
<evidence type="ECO:0000313" key="7">
    <source>
        <dbReference type="Proteomes" id="UP000239917"/>
    </source>
</evidence>
<dbReference type="InterPro" id="IPR013785">
    <property type="entry name" value="Aldolase_TIM"/>
</dbReference>
<reference evidence="6 7" key="1">
    <citation type="submission" date="2018-01" db="EMBL/GenBank/DDBJ databases">
        <title>Complete genome sequences of the type strains of Marinobacter flavimaris and Marinobacter maroccanus.</title>
        <authorList>
            <person name="Palau M."/>
            <person name="Boujida N."/>
            <person name="Manresa A."/>
            <person name="Minana-Galbis D."/>
        </authorList>
    </citation>
    <scope>NUCLEOTIDE SEQUENCE [LARGE SCALE GENOMIC DNA]</scope>
    <source>
        <strain evidence="6 7">N4</strain>
    </source>
</reference>
<evidence type="ECO:0000256" key="1">
    <source>
        <dbReference type="ARBA" id="ARBA00007592"/>
    </source>
</evidence>
<feature type="active site" description="Schiff-base intermediate with substrate" evidence="4">
    <location>
        <position position="159"/>
    </location>
</feature>
<dbReference type="SMART" id="SM01130">
    <property type="entry name" value="DHDPS"/>
    <property type="match status" value="1"/>
</dbReference>